<evidence type="ECO:0000313" key="2">
    <source>
        <dbReference type="Proteomes" id="UP001609175"/>
    </source>
</evidence>
<dbReference type="Proteomes" id="UP001609175">
    <property type="component" value="Unassembled WGS sequence"/>
</dbReference>
<accession>A0ABW7JN27</accession>
<dbReference type="RefSeq" id="WP_395114923.1">
    <property type="nucleotide sequence ID" value="NZ_JBIMSO010000051.1"/>
</dbReference>
<comment type="caution">
    <text evidence="1">The sequence shown here is derived from an EMBL/GenBank/DDBJ whole genome shotgun (WGS) entry which is preliminary data.</text>
</comment>
<protein>
    <submittedName>
        <fullName evidence="1">Uncharacterized protein</fullName>
    </submittedName>
</protein>
<evidence type="ECO:0000313" key="1">
    <source>
        <dbReference type="EMBL" id="MFH5209223.1"/>
    </source>
</evidence>
<sequence length="90" mass="9722">MSDFLVFDEARLGDAERHVQFERNVTMRVDATDEWISVPVRCVFTDDGLSGFTFEIGPYSVCGADARALANALANFGKVSGEFRAVGGAA</sequence>
<proteinExistence type="predicted"/>
<reference evidence="1 2" key="1">
    <citation type="submission" date="2024-10" db="EMBL/GenBank/DDBJ databases">
        <authorList>
            <person name="Riesco R."/>
        </authorList>
    </citation>
    <scope>NUCLEOTIDE SEQUENCE [LARGE SCALE GENOMIC DNA]</scope>
    <source>
        <strain evidence="1 2">NCIMB 15449</strain>
    </source>
</reference>
<organism evidence="1 2">
    <name type="scientific">Antrihabitans spumae</name>
    <dbReference type="NCBI Taxonomy" id="3373370"/>
    <lineage>
        <taxon>Bacteria</taxon>
        <taxon>Bacillati</taxon>
        <taxon>Actinomycetota</taxon>
        <taxon>Actinomycetes</taxon>
        <taxon>Mycobacteriales</taxon>
        <taxon>Nocardiaceae</taxon>
        <taxon>Antrihabitans</taxon>
    </lineage>
</organism>
<dbReference type="EMBL" id="JBIMSO010000051">
    <property type="protein sequence ID" value="MFH5209223.1"/>
    <property type="molecule type" value="Genomic_DNA"/>
</dbReference>
<name>A0ABW7JN27_9NOCA</name>
<gene>
    <name evidence="1" type="ORF">ACHIPZ_13615</name>
</gene>